<feature type="transmembrane region" description="Helical" evidence="1">
    <location>
        <begin position="12"/>
        <end position="29"/>
    </location>
</feature>
<comment type="caution">
    <text evidence="2">The sequence shown here is derived from an EMBL/GenBank/DDBJ whole genome shotgun (WGS) entry which is preliminary data.</text>
</comment>
<name>A0A9W6GQU5_9HYPH</name>
<reference evidence="2" key="1">
    <citation type="journal article" date="2023" name="Int. J. Syst. Evol. Microbiol.">
        <title>Methylocystis iwaonis sp. nov., a type II methane-oxidizing bacterium from surface soil of a rice paddy field in Japan, and emended description of the genus Methylocystis (ex Whittenbury et al. 1970) Bowman et al. 1993.</title>
        <authorList>
            <person name="Kaise H."/>
            <person name="Sawadogo J.B."/>
            <person name="Alam M.S."/>
            <person name="Ueno C."/>
            <person name="Dianou D."/>
            <person name="Shinjo R."/>
            <person name="Asakawa S."/>
        </authorList>
    </citation>
    <scope>NUCLEOTIDE SEQUENCE</scope>
    <source>
        <strain evidence="2">LMG27198</strain>
    </source>
</reference>
<keyword evidence="1" id="KW-0812">Transmembrane</keyword>
<proteinExistence type="predicted"/>
<evidence type="ECO:0000313" key="2">
    <source>
        <dbReference type="EMBL" id="GLI91331.1"/>
    </source>
</evidence>
<dbReference type="AlphaFoldDB" id="A0A9W6GQU5"/>
<protein>
    <submittedName>
        <fullName evidence="2">Uncharacterized protein</fullName>
    </submittedName>
</protein>
<evidence type="ECO:0000256" key="1">
    <source>
        <dbReference type="SAM" id="Phobius"/>
    </source>
</evidence>
<keyword evidence="1" id="KW-1133">Transmembrane helix</keyword>
<dbReference type="NCBIfam" id="NF045611">
    <property type="entry name" value="small_CydP"/>
    <property type="match status" value="1"/>
</dbReference>
<evidence type="ECO:0000313" key="3">
    <source>
        <dbReference type="Proteomes" id="UP001144323"/>
    </source>
</evidence>
<dbReference type="EMBL" id="BSEC01000001">
    <property type="protein sequence ID" value="GLI91331.1"/>
    <property type="molecule type" value="Genomic_DNA"/>
</dbReference>
<gene>
    <name evidence="2" type="ORF">LMG27198_03230</name>
</gene>
<dbReference type="RefSeq" id="WP_281799915.1">
    <property type="nucleotide sequence ID" value="NZ_BSEC01000001.1"/>
</dbReference>
<keyword evidence="3" id="KW-1185">Reference proteome</keyword>
<sequence>MARKTLRRELTLAILFKIVAIFLLWFWFFSPAHRVHVSPADMAAALADGPPPR</sequence>
<organism evidence="2 3">
    <name type="scientific">Methylocystis echinoides</name>
    <dbReference type="NCBI Taxonomy" id="29468"/>
    <lineage>
        <taxon>Bacteria</taxon>
        <taxon>Pseudomonadati</taxon>
        <taxon>Pseudomonadota</taxon>
        <taxon>Alphaproteobacteria</taxon>
        <taxon>Hyphomicrobiales</taxon>
        <taxon>Methylocystaceae</taxon>
        <taxon>Methylocystis</taxon>
    </lineage>
</organism>
<keyword evidence="1" id="KW-0472">Membrane</keyword>
<dbReference type="Proteomes" id="UP001144323">
    <property type="component" value="Unassembled WGS sequence"/>
</dbReference>
<accession>A0A9W6GQU5</accession>
<dbReference type="InterPro" id="IPR054636">
    <property type="entry name" value="CydP"/>
</dbReference>